<feature type="transmembrane region" description="Helical" evidence="1">
    <location>
        <begin position="49"/>
        <end position="66"/>
    </location>
</feature>
<evidence type="ECO:0000313" key="4">
    <source>
        <dbReference type="Proteomes" id="UP000187455"/>
    </source>
</evidence>
<organism evidence="3 4">
    <name type="scientific">Smittium mucronatum</name>
    <dbReference type="NCBI Taxonomy" id="133383"/>
    <lineage>
        <taxon>Eukaryota</taxon>
        <taxon>Fungi</taxon>
        <taxon>Fungi incertae sedis</taxon>
        <taxon>Zoopagomycota</taxon>
        <taxon>Kickxellomycotina</taxon>
        <taxon>Harpellomycetes</taxon>
        <taxon>Harpellales</taxon>
        <taxon>Legeriomycetaceae</taxon>
        <taxon>Smittium</taxon>
    </lineage>
</organism>
<keyword evidence="4" id="KW-1185">Reference proteome</keyword>
<keyword evidence="1" id="KW-0812">Transmembrane</keyword>
<evidence type="ECO:0000256" key="1">
    <source>
        <dbReference type="SAM" id="Phobius"/>
    </source>
</evidence>
<sequence length="172" mass="19205">MGTVDSLKSETRSSSVLLPENSNSRQSFSRKSRILHSAKIYCLSVGKRFILYVVVAACFILAFISLNSKLSFETYDYSKAEFNWKYDPRSKGLVPYDNKLDDYNILLDAHSHTTSSDGRLSPKQLVDLAISNGYNAIIVSDHNTISGGLKAEKYAKEAHPNDIIVIPAMEYS</sequence>
<dbReference type="InterPro" id="IPR003141">
    <property type="entry name" value="Pol/His_phosphatase_N"/>
</dbReference>
<protein>
    <submittedName>
        <fullName evidence="3">PHP domain-containing protein</fullName>
    </submittedName>
</protein>
<dbReference type="SMART" id="SM00481">
    <property type="entry name" value="POLIIIAc"/>
    <property type="match status" value="1"/>
</dbReference>
<keyword evidence="1" id="KW-0472">Membrane</keyword>
<reference evidence="3 4" key="1">
    <citation type="journal article" date="2016" name="Mol. Biol. Evol.">
        <title>Genome-Wide Survey of Gut Fungi (Harpellales) Reveals the First Horizontally Transferred Ubiquitin Gene from a Mosquito Host.</title>
        <authorList>
            <person name="Wang Y."/>
            <person name="White M.M."/>
            <person name="Kvist S."/>
            <person name="Moncalvo J.M."/>
        </authorList>
    </citation>
    <scope>NUCLEOTIDE SEQUENCE [LARGE SCALE GENOMIC DNA]</scope>
    <source>
        <strain evidence="3 4">ALG-7-W6</strain>
    </source>
</reference>
<dbReference type="Pfam" id="PF02811">
    <property type="entry name" value="PHP"/>
    <property type="match status" value="1"/>
</dbReference>
<dbReference type="PANTHER" id="PTHR42924">
    <property type="entry name" value="EXONUCLEASE"/>
    <property type="match status" value="1"/>
</dbReference>
<dbReference type="Gene3D" id="3.20.20.140">
    <property type="entry name" value="Metal-dependent hydrolases"/>
    <property type="match status" value="1"/>
</dbReference>
<dbReference type="Proteomes" id="UP000187455">
    <property type="component" value="Unassembled WGS sequence"/>
</dbReference>
<evidence type="ECO:0000259" key="2">
    <source>
        <dbReference type="SMART" id="SM00481"/>
    </source>
</evidence>
<dbReference type="InterPro" id="IPR004013">
    <property type="entry name" value="PHP_dom"/>
</dbReference>
<dbReference type="SUPFAM" id="SSF89550">
    <property type="entry name" value="PHP domain-like"/>
    <property type="match status" value="1"/>
</dbReference>
<dbReference type="InterPro" id="IPR052018">
    <property type="entry name" value="PHP_domain"/>
</dbReference>
<proteinExistence type="predicted"/>
<dbReference type="OrthoDB" id="16564at2759"/>
<comment type="caution">
    <text evidence="3">The sequence shown here is derived from an EMBL/GenBank/DDBJ whole genome shotgun (WGS) entry which is preliminary data.</text>
</comment>
<name>A0A1R0GYI2_9FUNG</name>
<evidence type="ECO:0000313" key="3">
    <source>
        <dbReference type="EMBL" id="OLY81898.1"/>
    </source>
</evidence>
<dbReference type="GO" id="GO:0004534">
    <property type="term" value="F:5'-3' RNA exonuclease activity"/>
    <property type="evidence" value="ECO:0007669"/>
    <property type="project" value="TreeGrafter"/>
</dbReference>
<keyword evidence="1" id="KW-1133">Transmembrane helix</keyword>
<accession>A0A1R0GYI2</accession>
<feature type="domain" description="Polymerase/histidinol phosphatase N-terminal" evidence="2">
    <location>
        <begin position="107"/>
        <end position="171"/>
    </location>
</feature>
<dbReference type="PANTHER" id="PTHR42924:SF3">
    <property type="entry name" value="POLYMERASE_HISTIDINOL PHOSPHATASE N-TERMINAL DOMAIN-CONTAINING PROTEIN"/>
    <property type="match status" value="1"/>
</dbReference>
<dbReference type="AlphaFoldDB" id="A0A1R0GYI2"/>
<dbReference type="EMBL" id="LSSL01002090">
    <property type="protein sequence ID" value="OLY81898.1"/>
    <property type="molecule type" value="Genomic_DNA"/>
</dbReference>
<dbReference type="GO" id="GO:0035312">
    <property type="term" value="F:5'-3' DNA exonuclease activity"/>
    <property type="evidence" value="ECO:0007669"/>
    <property type="project" value="TreeGrafter"/>
</dbReference>
<dbReference type="InterPro" id="IPR016195">
    <property type="entry name" value="Pol/histidinol_Pase-like"/>
</dbReference>
<gene>
    <name evidence="3" type="ORF">AYI68_g3996</name>
</gene>